<dbReference type="PANTHER" id="PTHR46586:SF3">
    <property type="entry name" value="ANKYRIN REPEAT-CONTAINING PROTEIN"/>
    <property type="match status" value="1"/>
</dbReference>
<dbReference type="Proteomes" id="UP000332933">
    <property type="component" value="Unassembled WGS sequence"/>
</dbReference>
<name>A0A485KP63_9STRA</name>
<evidence type="ECO:0000313" key="2">
    <source>
        <dbReference type="EMBL" id="VFT86842.1"/>
    </source>
</evidence>
<dbReference type="Pfam" id="PF12796">
    <property type="entry name" value="Ank_2"/>
    <property type="match status" value="2"/>
</dbReference>
<sequence>MALKSVLLSFDLLRRINSFQDGIYQDVQSLKAALKPQSCSFFRYRPSIVSNHRTDLAGADALFAPWYAAYSTSHIACLFQHVKHAPNLLTKHAAYYGHVVVLEHLYGVCTPEVFNGLPLWDLAAANGHIHILNFLHSIQFMPTNIVNCHHVPATNETMRVAAASGHLSVVAWLHSHNISFDPTDAQDVAAEFGHLDVLQWLYNHGVGEITTWAMDKAAANGHLHVLAWLYDHIPSAKCTTFAMDDAARNGHLDVLEWLLAHRKEGATVASVRNAAEANHVDVLRWLLAHKISPTTSPWAMALAAQDGHLEAIQLLHEYDWPGTSRAMDKAAKHGFLGIVKWLHDHRRDGCTTSAIDDAACEGHLEVVQWLHNHRDEGCTTKALDGAIQNGHNRVAWWLIEHRNEGCSARGIEFATQRGDLGLVQWFCRHRHVEVWRREASIVVARTLDHHEIVSFLEWGQPDNCPCSKCASKHRPAFCTVQ</sequence>
<dbReference type="EMBL" id="CAADRA010005195">
    <property type="protein sequence ID" value="VFT86842.1"/>
    <property type="molecule type" value="Genomic_DNA"/>
</dbReference>
<gene>
    <name evidence="2" type="primary">Aste57867_9964</name>
    <name evidence="1" type="ORF">As57867_009925</name>
    <name evidence="2" type="ORF">ASTE57867_9964</name>
</gene>
<dbReference type="PANTHER" id="PTHR46586">
    <property type="entry name" value="ANKYRIN REPEAT-CONTAINING PROTEIN"/>
    <property type="match status" value="1"/>
</dbReference>
<dbReference type="InterPro" id="IPR052050">
    <property type="entry name" value="SecEffector_AnkRepeat"/>
</dbReference>
<dbReference type="InterPro" id="IPR002110">
    <property type="entry name" value="Ankyrin_rpt"/>
</dbReference>
<reference evidence="2 3" key="1">
    <citation type="submission" date="2019-03" db="EMBL/GenBank/DDBJ databases">
        <authorList>
            <person name="Gaulin E."/>
            <person name="Dumas B."/>
        </authorList>
    </citation>
    <scope>NUCLEOTIDE SEQUENCE [LARGE SCALE GENOMIC DNA]</scope>
    <source>
        <strain evidence="2">CBS 568.67</strain>
    </source>
</reference>
<evidence type="ECO:0000313" key="1">
    <source>
        <dbReference type="EMBL" id="KAF0699494.1"/>
    </source>
</evidence>
<protein>
    <submittedName>
        <fullName evidence="2">Aste57867_9964 protein</fullName>
    </submittedName>
</protein>
<dbReference type="OrthoDB" id="90993at2759"/>
<dbReference type="InterPro" id="IPR036770">
    <property type="entry name" value="Ankyrin_rpt-contain_sf"/>
</dbReference>
<dbReference type="AlphaFoldDB" id="A0A485KP63"/>
<proteinExistence type="predicted"/>
<keyword evidence="3" id="KW-1185">Reference proteome</keyword>
<dbReference type="Gene3D" id="1.25.40.20">
    <property type="entry name" value="Ankyrin repeat-containing domain"/>
    <property type="match status" value="2"/>
</dbReference>
<accession>A0A485KP63</accession>
<evidence type="ECO:0000313" key="3">
    <source>
        <dbReference type="Proteomes" id="UP000332933"/>
    </source>
</evidence>
<reference evidence="1" key="2">
    <citation type="submission" date="2019-06" db="EMBL/GenBank/DDBJ databases">
        <title>Genomics analysis of Aphanomyces spp. identifies a new class of oomycete effector associated with host adaptation.</title>
        <authorList>
            <person name="Gaulin E."/>
        </authorList>
    </citation>
    <scope>NUCLEOTIDE SEQUENCE</scope>
    <source>
        <strain evidence="1">CBS 578.67</strain>
    </source>
</reference>
<dbReference type="EMBL" id="VJMH01005174">
    <property type="protein sequence ID" value="KAF0699494.1"/>
    <property type="molecule type" value="Genomic_DNA"/>
</dbReference>
<organism evidence="2 3">
    <name type="scientific">Aphanomyces stellatus</name>
    <dbReference type="NCBI Taxonomy" id="120398"/>
    <lineage>
        <taxon>Eukaryota</taxon>
        <taxon>Sar</taxon>
        <taxon>Stramenopiles</taxon>
        <taxon>Oomycota</taxon>
        <taxon>Saprolegniomycetes</taxon>
        <taxon>Saprolegniales</taxon>
        <taxon>Verrucalvaceae</taxon>
        <taxon>Aphanomyces</taxon>
    </lineage>
</organism>
<dbReference type="SUPFAM" id="SSF48403">
    <property type="entry name" value="Ankyrin repeat"/>
    <property type="match status" value="1"/>
</dbReference>